<evidence type="ECO:0000313" key="4">
    <source>
        <dbReference type="Proteomes" id="UP000008291"/>
    </source>
</evidence>
<organism evidence="3 4">
    <name type="scientific">Thiobacillus denitrificans (strain ATCC 25259 / T1)</name>
    <dbReference type="NCBI Taxonomy" id="292415"/>
    <lineage>
        <taxon>Bacteria</taxon>
        <taxon>Pseudomonadati</taxon>
        <taxon>Pseudomonadota</taxon>
        <taxon>Betaproteobacteria</taxon>
        <taxon>Nitrosomonadales</taxon>
        <taxon>Thiobacillaceae</taxon>
        <taxon>Thiobacillus</taxon>
    </lineage>
</organism>
<name>Q3SGN3_THIDA</name>
<dbReference type="AlphaFoldDB" id="Q3SGN3"/>
<feature type="signal peptide" evidence="2">
    <location>
        <begin position="1"/>
        <end position="18"/>
    </location>
</feature>
<evidence type="ECO:0000256" key="2">
    <source>
        <dbReference type="SAM" id="SignalP"/>
    </source>
</evidence>
<keyword evidence="2" id="KW-0732">Signal</keyword>
<sequence>MQWSTAACFAAVAFAAHAATGTTGAAHAADAALIASTPRCGAATGARGKPCDQDAAPAPRARRDEARVYADARSTRLRNRAYLRAAAVYCERYSGRVRAACVDEAEAIYQP</sequence>
<dbReference type="KEGG" id="tbd:Tbd_2261"/>
<dbReference type="RefSeq" id="WP_011312773.1">
    <property type="nucleotide sequence ID" value="NC_007404.1"/>
</dbReference>
<keyword evidence="4" id="KW-1185">Reference proteome</keyword>
<reference evidence="3 4" key="1">
    <citation type="journal article" date="2006" name="J. Bacteriol.">
        <title>The genome sequence of the obligately chemolithoautotrophic, facultatively anaerobic bacterium Thiobacillus denitrificans.</title>
        <authorList>
            <person name="Beller H.R."/>
            <person name="Chain P.S."/>
            <person name="Letain T.E."/>
            <person name="Chakicherla A."/>
            <person name="Larimer F.W."/>
            <person name="Richardson P.M."/>
            <person name="Coleman M.A."/>
            <person name="Wood A.P."/>
            <person name="Kelly D.P."/>
        </authorList>
    </citation>
    <scope>NUCLEOTIDE SEQUENCE [LARGE SCALE GENOMIC DNA]</scope>
    <source>
        <strain evidence="3 4">ATCC 25259</strain>
    </source>
</reference>
<evidence type="ECO:0000256" key="1">
    <source>
        <dbReference type="SAM" id="MobiDB-lite"/>
    </source>
</evidence>
<gene>
    <name evidence="3" type="ordered locus">Tbd_2261</name>
</gene>
<feature type="region of interest" description="Disordered" evidence="1">
    <location>
        <begin position="41"/>
        <end position="65"/>
    </location>
</feature>
<dbReference type="EMBL" id="CP000116">
    <property type="protein sequence ID" value="AAZ98214.1"/>
    <property type="molecule type" value="Genomic_DNA"/>
</dbReference>
<proteinExistence type="predicted"/>
<accession>Q3SGN3</accession>
<feature type="chain" id="PRO_5004228827" evidence="2">
    <location>
        <begin position="19"/>
        <end position="111"/>
    </location>
</feature>
<dbReference type="STRING" id="292415.Tbd_2261"/>
<evidence type="ECO:0000313" key="3">
    <source>
        <dbReference type="EMBL" id="AAZ98214.1"/>
    </source>
</evidence>
<dbReference type="HOGENOM" id="CLU_2157220_0_0_4"/>
<dbReference type="Proteomes" id="UP000008291">
    <property type="component" value="Chromosome"/>
</dbReference>
<protein>
    <submittedName>
        <fullName evidence="3">Uncharacterized protein</fullName>
    </submittedName>
</protein>